<keyword evidence="2" id="KW-1185">Reference proteome</keyword>
<reference evidence="1" key="1">
    <citation type="submission" date="2014-02" db="EMBL/GenBank/DDBJ databases">
        <title>Expanding our view of genomic diversity in Candidatus Accumulibacter clades.</title>
        <authorList>
            <person name="Skennerton C.T."/>
            <person name="Barr J.J."/>
            <person name="Slater F.R."/>
            <person name="Bond P.L."/>
            <person name="Tyson G.W."/>
        </authorList>
    </citation>
    <scope>NUCLEOTIDE SEQUENCE [LARGE SCALE GENOMIC DNA]</scope>
</reference>
<evidence type="ECO:0000313" key="1">
    <source>
        <dbReference type="EMBL" id="EXI89841.1"/>
    </source>
</evidence>
<accession>A0A011PQZ7</accession>
<evidence type="ECO:0000313" key="2">
    <source>
        <dbReference type="Proteomes" id="UP000022141"/>
    </source>
</evidence>
<proteinExistence type="predicted"/>
<dbReference type="PATRIC" id="fig|1454004.3.peg.1388"/>
<name>A0A011PQZ7_ACCRE</name>
<dbReference type="eggNOG" id="COG2191">
    <property type="taxonomic scope" value="Bacteria"/>
</dbReference>
<dbReference type="AlphaFoldDB" id="A0A011PQZ7"/>
<dbReference type="EMBL" id="JEMY01000013">
    <property type="protein sequence ID" value="EXI89841.1"/>
    <property type="molecule type" value="Genomic_DNA"/>
</dbReference>
<comment type="caution">
    <text evidence="1">The sequence shown here is derived from an EMBL/GenBank/DDBJ whole genome shotgun (WGS) entry which is preliminary data.</text>
</comment>
<protein>
    <recommendedName>
        <fullName evidence="3">Formylmethanofuran dehydrogenase subunit E domain-containing protein</fullName>
    </recommendedName>
</protein>
<sequence length="201" mass="21487">MKFPEFFASAPQITVRDPLARFLGAAEEGVIEYGYGDAVKLAGHSCPTVAAAYLMTRAALRALYADTLPERGGIRVELRDSMLAGVTGVIANVVSLFTGATQDTGFKGIAGRFDRRGLLFFGVDIPGQIRFTRVDSGAAATVVAHLERVPGDPRIAALMPFCVAGTATDAQAALFQALWQDRVRTILIDHADDPKIIAVQH</sequence>
<organism evidence="1 2">
    <name type="scientific">Accumulibacter regalis</name>
    <dbReference type="NCBI Taxonomy" id="522306"/>
    <lineage>
        <taxon>Bacteria</taxon>
        <taxon>Pseudomonadati</taxon>
        <taxon>Pseudomonadota</taxon>
        <taxon>Betaproteobacteria</taxon>
        <taxon>Candidatus Accumulibacter</taxon>
    </lineage>
</organism>
<dbReference type="Proteomes" id="UP000022141">
    <property type="component" value="Unassembled WGS sequence"/>
</dbReference>
<evidence type="ECO:0008006" key="3">
    <source>
        <dbReference type="Google" id="ProtNLM"/>
    </source>
</evidence>
<dbReference type="STRING" id="1454004.AW11_01332"/>
<gene>
    <name evidence="1" type="ORF">AW11_01332</name>
</gene>